<gene>
    <name evidence="2" type="ORF">KUDE01_022259</name>
</gene>
<evidence type="ECO:0000313" key="3">
    <source>
        <dbReference type="Proteomes" id="UP001228049"/>
    </source>
</evidence>
<feature type="compositionally biased region" description="Basic residues" evidence="1">
    <location>
        <begin position="179"/>
        <end position="193"/>
    </location>
</feature>
<comment type="caution">
    <text evidence="2">The sequence shown here is derived from an EMBL/GenBank/DDBJ whole genome shotgun (WGS) entry which is preliminary data.</text>
</comment>
<dbReference type="Proteomes" id="UP001228049">
    <property type="component" value="Unassembled WGS sequence"/>
</dbReference>
<name>A0AAD9BHG9_DISEL</name>
<organism evidence="2 3">
    <name type="scientific">Dissostichus eleginoides</name>
    <name type="common">Patagonian toothfish</name>
    <name type="synonym">Dissostichus amissus</name>
    <dbReference type="NCBI Taxonomy" id="100907"/>
    <lineage>
        <taxon>Eukaryota</taxon>
        <taxon>Metazoa</taxon>
        <taxon>Chordata</taxon>
        <taxon>Craniata</taxon>
        <taxon>Vertebrata</taxon>
        <taxon>Euteleostomi</taxon>
        <taxon>Actinopterygii</taxon>
        <taxon>Neopterygii</taxon>
        <taxon>Teleostei</taxon>
        <taxon>Neoteleostei</taxon>
        <taxon>Acanthomorphata</taxon>
        <taxon>Eupercaria</taxon>
        <taxon>Perciformes</taxon>
        <taxon>Notothenioidei</taxon>
        <taxon>Nototheniidae</taxon>
        <taxon>Dissostichus</taxon>
    </lineage>
</organism>
<protein>
    <submittedName>
        <fullName evidence="2">Lung adenoma susceptibility protein 2</fullName>
    </submittedName>
</protein>
<dbReference type="EMBL" id="JASDAP010000022">
    <property type="protein sequence ID" value="KAK1883935.1"/>
    <property type="molecule type" value="Genomic_DNA"/>
</dbReference>
<proteinExistence type="predicted"/>
<dbReference type="PANTHER" id="PTHR35079:SF1">
    <property type="entry name" value="LUNG ADENOMA SUSCEPTIBILITY PROTEIN 2"/>
    <property type="match status" value="1"/>
</dbReference>
<sequence>MESGHLLSPESTVTSLLSSSSHLRSSLLAPEHNTTFRYRDKNYTSASAALDAYISDFERSQNSQFVTGGLVLPHSLPSTPRGPRASTLRNTDVLREHLTDRELDFLNLPVSSLHHRGNRDRLSMTTDELLSIPYDGSMPVTHTSAFLQGLLSQRGAPQPRAAHRNRDRLSCSHPAPQMKSHHPHPTRSSRCRGRPGAAMMNPDVDMVSPHRQGAHRADPSVCLHLPRWFTSNKTDMDCSGISSVPDQKYPAWIQRCDVSERPPPSESDLWDEQENNRSGIVETMFRDNRLESLIQKADQVLSCLTHNPAGPCYLDLIASVVAAVGGADGADGADGAVSPANTEELLSSSHCCPPIRDSVTAGGVTEAGTDRGAQGPCSGLHGTSVFKQPGPVEALKQMLFRLQAVEAELQRQPQAPAAATPADRLHTELKQ</sequence>
<dbReference type="AlphaFoldDB" id="A0AAD9BHG9"/>
<feature type="compositionally biased region" description="Low complexity" evidence="1">
    <location>
        <begin position="411"/>
        <end position="422"/>
    </location>
</feature>
<dbReference type="InterPro" id="IPR052679">
    <property type="entry name" value="Cell_Prolif_Regulator"/>
</dbReference>
<evidence type="ECO:0000256" key="1">
    <source>
        <dbReference type="SAM" id="MobiDB-lite"/>
    </source>
</evidence>
<reference evidence="2" key="1">
    <citation type="submission" date="2023-04" db="EMBL/GenBank/DDBJ databases">
        <title>Chromosome-level genome of Chaenocephalus aceratus.</title>
        <authorList>
            <person name="Park H."/>
        </authorList>
    </citation>
    <scope>NUCLEOTIDE SEQUENCE</scope>
    <source>
        <strain evidence="2">DE</strain>
        <tissue evidence="2">Muscle</tissue>
    </source>
</reference>
<feature type="region of interest" description="Disordered" evidence="1">
    <location>
        <begin position="155"/>
        <end position="198"/>
    </location>
</feature>
<feature type="region of interest" description="Disordered" evidence="1">
    <location>
        <begin position="357"/>
        <end position="376"/>
    </location>
</feature>
<feature type="non-terminal residue" evidence="2">
    <location>
        <position position="1"/>
    </location>
</feature>
<dbReference type="PANTHER" id="PTHR35079">
    <property type="entry name" value="LUNG ADENOMA SUSCEPTIBILITY PROTEIN 2"/>
    <property type="match status" value="1"/>
</dbReference>
<evidence type="ECO:0000313" key="2">
    <source>
        <dbReference type="EMBL" id="KAK1883935.1"/>
    </source>
</evidence>
<accession>A0AAD9BHG9</accession>
<keyword evidence="3" id="KW-1185">Reference proteome</keyword>
<feature type="region of interest" description="Disordered" evidence="1">
    <location>
        <begin position="411"/>
        <end position="431"/>
    </location>
</feature>